<evidence type="ECO:0000256" key="4">
    <source>
        <dbReference type="ARBA" id="ARBA00022475"/>
    </source>
</evidence>
<dbReference type="PRINTS" id="PR01036">
    <property type="entry name" value="TCRTETB"/>
</dbReference>
<reference evidence="10 11" key="1">
    <citation type="journal article" date="1991" name="Int. J. Syst. Bacteriol.">
        <title>Description of the erythromycin-producing bacterium Arthrobacter sp. strain NRRL B-3381 as Aeromicrobium erythreum gen. nov., sp. nov.</title>
        <authorList>
            <person name="Miller E.S."/>
            <person name="Woese C.R."/>
            <person name="Brenner S."/>
        </authorList>
    </citation>
    <scope>NUCLEOTIDE SEQUENCE [LARGE SCALE GENOMIC DNA]</scope>
    <source>
        <strain evidence="10 11">AR18</strain>
    </source>
</reference>
<dbReference type="SUPFAM" id="SSF103473">
    <property type="entry name" value="MFS general substrate transporter"/>
    <property type="match status" value="1"/>
</dbReference>
<evidence type="ECO:0000313" key="11">
    <source>
        <dbReference type="Proteomes" id="UP000067689"/>
    </source>
</evidence>
<keyword evidence="4" id="KW-1003">Cell membrane</keyword>
<evidence type="ECO:0000259" key="9">
    <source>
        <dbReference type="PROSITE" id="PS50850"/>
    </source>
</evidence>
<name>A0A0U4BYI3_9ACTN</name>
<dbReference type="AlphaFoldDB" id="A0A0U4BYI3"/>
<dbReference type="PANTHER" id="PTHR42718">
    <property type="entry name" value="MAJOR FACILITATOR SUPERFAMILY MULTIDRUG TRANSPORTER MFSC"/>
    <property type="match status" value="1"/>
</dbReference>
<accession>A0A0U4BYI3</accession>
<organism evidence="10 11">
    <name type="scientific">Aeromicrobium erythreum</name>
    <dbReference type="NCBI Taxonomy" id="2041"/>
    <lineage>
        <taxon>Bacteria</taxon>
        <taxon>Bacillati</taxon>
        <taxon>Actinomycetota</taxon>
        <taxon>Actinomycetes</taxon>
        <taxon>Propionibacteriales</taxon>
        <taxon>Nocardioidaceae</taxon>
        <taxon>Aeromicrobium</taxon>
    </lineage>
</organism>
<feature type="transmembrane region" description="Helical" evidence="8">
    <location>
        <begin position="174"/>
        <end position="194"/>
    </location>
</feature>
<dbReference type="NCBIfam" id="TIGR00711">
    <property type="entry name" value="efflux_EmrB"/>
    <property type="match status" value="1"/>
</dbReference>
<dbReference type="FunFam" id="1.20.1720.10:FF:000021">
    <property type="entry name" value="Drug resistance transporter, EmrB/QacA subfamily"/>
    <property type="match status" value="1"/>
</dbReference>
<sequence>MSEPQQPGATSSTTPSPWPALWAMVIGFFMILVDNTIVSVATPAIIEDLRTDYNSGIWVTSAYLLAYAVPLLVTGRLGDRFGPKNVYLLGLTIFTLASLWCGLTDSIGGLIAARVVQGIGASLLTPQTMAVITRTFPAAKRGSAMALWGATAGVATLVGPILGGVLVDAAGWEWIFFVNIPVGLVGFVLAVRLVPVLETHAHTIDWLGVALSAAGMFLLVFGIQEGERYDWGTITGPISVPLLIALGVVVLGLFVAWQARVRREPLVPLGLFRDRNFSVGNVAIAMVSLAITAMSLPFMFYAQGARGWSPTESALFMTPMAVVLLLLSPVVGKLSDRVHPRLLTLVGFGTAAVAMRWLGSLVDPTTPAWQLLLPMALFGVSNAFLWAPLSATATRNLPMSSAGAGAGVYNTTRQVAAALGSAAVAALIGSRLAANGLQGDASAFQSATGGSASMPAPVAEAFSRAMSEAFWLPAAAFVVGLVVVLLFERPRHQGTAPATAPAQAAPAA</sequence>
<dbReference type="PATRIC" id="fig|2041.4.peg.834"/>
<evidence type="ECO:0000256" key="7">
    <source>
        <dbReference type="ARBA" id="ARBA00023136"/>
    </source>
</evidence>
<dbReference type="Gene3D" id="1.20.1720.10">
    <property type="entry name" value="Multidrug resistance protein D"/>
    <property type="match status" value="1"/>
</dbReference>
<feature type="transmembrane region" description="Helical" evidence="8">
    <location>
        <begin position="342"/>
        <end position="359"/>
    </location>
</feature>
<evidence type="ECO:0000256" key="3">
    <source>
        <dbReference type="ARBA" id="ARBA00022448"/>
    </source>
</evidence>
<proteinExistence type="inferred from homology"/>
<feature type="transmembrane region" description="Helical" evidence="8">
    <location>
        <begin position="53"/>
        <end position="73"/>
    </location>
</feature>
<dbReference type="CDD" id="cd17321">
    <property type="entry name" value="MFS_MMR_MDR_like"/>
    <property type="match status" value="1"/>
</dbReference>
<feature type="transmembrane region" description="Helical" evidence="8">
    <location>
        <begin position="236"/>
        <end position="257"/>
    </location>
</feature>
<dbReference type="Pfam" id="PF07690">
    <property type="entry name" value="MFS_1"/>
    <property type="match status" value="1"/>
</dbReference>
<dbReference type="PANTHER" id="PTHR42718:SF42">
    <property type="entry name" value="EXPORT PROTEIN"/>
    <property type="match status" value="1"/>
</dbReference>
<dbReference type="InterPro" id="IPR011701">
    <property type="entry name" value="MFS"/>
</dbReference>
<evidence type="ECO:0000313" key="10">
    <source>
        <dbReference type="EMBL" id="ALX03919.1"/>
    </source>
</evidence>
<evidence type="ECO:0000256" key="6">
    <source>
        <dbReference type="ARBA" id="ARBA00022989"/>
    </source>
</evidence>
<feature type="transmembrane region" description="Helical" evidence="8">
    <location>
        <begin position="278"/>
        <end position="301"/>
    </location>
</feature>
<dbReference type="GO" id="GO:0005886">
    <property type="term" value="C:plasma membrane"/>
    <property type="evidence" value="ECO:0007669"/>
    <property type="project" value="UniProtKB-SubCell"/>
</dbReference>
<keyword evidence="7 8" id="KW-0472">Membrane</keyword>
<comment type="similarity">
    <text evidence="2">Belongs to the major facilitator superfamily. EmrB family.</text>
</comment>
<feature type="transmembrane region" description="Helical" evidence="8">
    <location>
        <begin position="469"/>
        <end position="487"/>
    </location>
</feature>
<dbReference type="Proteomes" id="UP000067689">
    <property type="component" value="Chromosome"/>
</dbReference>
<feature type="transmembrane region" description="Helical" evidence="8">
    <location>
        <begin position="20"/>
        <end position="41"/>
    </location>
</feature>
<dbReference type="Gene3D" id="1.20.1250.20">
    <property type="entry name" value="MFS general substrate transporter like domains"/>
    <property type="match status" value="1"/>
</dbReference>
<protein>
    <submittedName>
        <fullName evidence="10">Multidrug MFS transporter</fullName>
    </submittedName>
</protein>
<keyword evidence="3" id="KW-0813">Transport</keyword>
<feature type="transmembrane region" description="Helical" evidence="8">
    <location>
        <begin position="415"/>
        <end position="434"/>
    </location>
</feature>
<dbReference type="InterPro" id="IPR004638">
    <property type="entry name" value="EmrB-like"/>
</dbReference>
<evidence type="ECO:0000256" key="2">
    <source>
        <dbReference type="ARBA" id="ARBA00008537"/>
    </source>
</evidence>
<dbReference type="InterPro" id="IPR020846">
    <property type="entry name" value="MFS_dom"/>
</dbReference>
<gene>
    <name evidence="10" type="ORF">AERYTH_03985</name>
</gene>
<comment type="subcellular location">
    <subcellularLocation>
        <location evidence="1">Cell membrane</location>
        <topology evidence="1">Multi-pass membrane protein</topology>
    </subcellularLocation>
</comment>
<evidence type="ECO:0000256" key="8">
    <source>
        <dbReference type="SAM" id="Phobius"/>
    </source>
</evidence>
<evidence type="ECO:0000256" key="1">
    <source>
        <dbReference type="ARBA" id="ARBA00004651"/>
    </source>
</evidence>
<feature type="transmembrane region" description="Helical" evidence="8">
    <location>
        <begin position="206"/>
        <end position="224"/>
    </location>
</feature>
<dbReference type="EMBL" id="CP011502">
    <property type="protein sequence ID" value="ALX03919.1"/>
    <property type="molecule type" value="Genomic_DNA"/>
</dbReference>
<dbReference type="PROSITE" id="PS50850">
    <property type="entry name" value="MFS"/>
    <property type="match status" value="1"/>
</dbReference>
<feature type="transmembrane region" description="Helical" evidence="8">
    <location>
        <begin position="144"/>
        <end position="162"/>
    </location>
</feature>
<feature type="transmembrane region" description="Helical" evidence="8">
    <location>
        <begin position="371"/>
        <end position="394"/>
    </location>
</feature>
<dbReference type="GO" id="GO:0022857">
    <property type="term" value="F:transmembrane transporter activity"/>
    <property type="evidence" value="ECO:0007669"/>
    <property type="project" value="InterPro"/>
</dbReference>
<feature type="transmembrane region" description="Helical" evidence="8">
    <location>
        <begin position="313"/>
        <end position="330"/>
    </location>
</feature>
<dbReference type="STRING" id="2041.AERYTH_03985"/>
<feature type="domain" description="Major facilitator superfamily (MFS) profile" evidence="9">
    <location>
        <begin position="20"/>
        <end position="492"/>
    </location>
</feature>
<keyword evidence="6 8" id="KW-1133">Transmembrane helix</keyword>
<keyword evidence="5 8" id="KW-0812">Transmembrane</keyword>
<dbReference type="InterPro" id="IPR036259">
    <property type="entry name" value="MFS_trans_sf"/>
</dbReference>
<feature type="transmembrane region" description="Helical" evidence="8">
    <location>
        <begin position="85"/>
        <end position="103"/>
    </location>
</feature>
<dbReference type="KEGG" id="aer:AERYTH_03985"/>
<evidence type="ECO:0000256" key="5">
    <source>
        <dbReference type="ARBA" id="ARBA00022692"/>
    </source>
</evidence>
<keyword evidence="11" id="KW-1185">Reference proteome</keyword>